<organism evidence="10 12">
    <name type="scientific">Paenalcaligenes hominis</name>
    <dbReference type="NCBI Taxonomy" id="643674"/>
    <lineage>
        <taxon>Bacteria</taxon>
        <taxon>Pseudomonadati</taxon>
        <taxon>Pseudomonadota</taxon>
        <taxon>Betaproteobacteria</taxon>
        <taxon>Burkholderiales</taxon>
        <taxon>Alcaligenaceae</taxon>
        <taxon>Paenalcaligenes</taxon>
    </lineage>
</organism>
<evidence type="ECO:0000256" key="1">
    <source>
        <dbReference type="ARBA" id="ARBA00004651"/>
    </source>
</evidence>
<feature type="transmembrane region" description="Helical" evidence="9">
    <location>
        <begin position="253"/>
        <end position="273"/>
    </location>
</feature>
<dbReference type="RefSeq" id="WP_167661720.1">
    <property type="nucleotide sequence ID" value="NZ_BMCQ01000005.1"/>
</dbReference>
<dbReference type="AlphaFoldDB" id="A0A9D2VGQ4"/>
<feature type="transmembrane region" description="Helical" evidence="9">
    <location>
        <begin position="92"/>
        <end position="114"/>
    </location>
</feature>
<name>A0A9D2VGQ4_9BURK</name>
<dbReference type="GO" id="GO:0005886">
    <property type="term" value="C:plasma membrane"/>
    <property type="evidence" value="ECO:0007669"/>
    <property type="project" value="UniProtKB-SubCell"/>
</dbReference>
<evidence type="ECO:0000256" key="6">
    <source>
        <dbReference type="ARBA" id="ARBA00022989"/>
    </source>
</evidence>
<evidence type="ECO:0000313" key="13">
    <source>
        <dbReference type="Proteomes" id="UP000783934"/>
    </source>
</evidence>
<evidence type="ECO:0000313" key="12">
    <source>
        <dbReference type="Proteomes" id="UP000700248"/>
    </source>
</evidence>
<keyword evidence="7 9" id="KW-0472">Membrane</keyword>
<dbReference type="Proteomes" id="UP000783934">
    <property type="component" value="Unassembled WGS sequence"/>
</dbReference>
<feature type="transmembrane region" description="Helical" evidence="9">
    <location>
        <begin position="57"/>
        <end position="80"/>
    </location>
</feature>
<accession>A0A9D2VGQ4</accession>
<reference evidence="10" key="2">
    <citation type="journal article" date="2021" name="PeerJ">
        <title>Extensive microbial diversity within the chicken gut microbiome revealed by metagenomics and culture.</title>
        <authorList>
            <person name="Gilroy R."/>
            <person name="Ravi A."/>
            <person name="Getino M."/>
            <person name="Pursley I."/>
            <person name="Horton D.L."/>
            <person name="Alikhan N.F."/>
            <person name="Baker D."/>
            <person name="Gharbi K."/>
            <person name="Hall N."/>
            <person name="Watson M."/>
            <person name="Adriaenssens E.M."/>
            <person name="Foster-Nyarko E."/>
            <person name="Jarju S."/>
            <person name="Secka A."/>
            <person name="Antonio M."/>
            <person name="Oren A."/>
            <person name="Chaudhuri R.R."/>
            <person name="La Ragione R."/>
            <person name="Hildebrand F."/>
            <person name="Pallen M.J."/>
        </authorList>
    </citation>
    <scope>NUCLEOTIDE SEQUENCE</scope>
    <source>
        <strain evidence="10">CHK175-13533</strain>
    </source>
</reference>
<evidence type="ECO:0000313" key="10">
    <source>
        <dbReference type="EMBL" id="HJH24386.1"/>
    </source>
</evidence>
<evidence type="ECO:0000256" key="2">
    <source>
        <dbReference type="ARBA" id="ARBA00022448"/>
    </source>
</evidence>
<dbReference type="EMBL" id="DYTQ01000085">
    <property type="protein sequence ID" value="HJH24386.1"/>
    <property type="molecule type" value="Genomic_DNA"/>
</dbReference>
<feature type="transmembrane region" description="Helical" evidence="9">
    <location>
        <begin position="216"/>
        <end position="246"/>
    </location>
</feature>
<dbReference type="GO" id="GO:0006865">
    <property type="term" value="P:amino acid transport"/>
    <property type="evidence" value="ECO:0007669"/>
    <property type="project" value="UniProtKB-KW"/>
</dbReference>
<keyword evidence="5" id="KW-0029">Amino-acid transport</keyword>
<evidence type="ECO:0000256" key="9">
    <source>
        <dbReference type="SAM" id="Phobius"/>
    </source>
</evidence>
<comment type="subcellular location">
    <subcellularLocation>
        <location evidence="1">Cell membrane</location>
        <topology evidence="1">Multi-pass membrane protein</topology>
    </subcellularLocation>
</comment>
<dbReference type="InterPro" id="IPR001851">
    <property type="entry name" value="ABC_transp_permease"/>
</dbReference>
<comment type="caution">
    <text evidence="10">The sequence shown here is derived from an EMBL/GenBank/DDBJ whole genome shotgun (WGS) entry which is preliminary data.</text>
</comment>
<dbReference type="PANTHER" id="PTHR11795:SF442">
    <property type="entry name" value="ABC TRANSPORTER ATP-BINDING PROTEIN"/>
    <property type="match status" value="1"/>
</dbReference>
<protein>
    <submittedName>
        <fullName evidence="10">Branched-chain amino acid ABC transporter permease</fullName>
    </submittedName>
    <submittedName>
        <fullName evidence="11">Branched-chain amino acid transport system permease protein</fullName>
    </submittedName>
</protein>
<dbReference type="EMBL" id="JAATIZ010000004">
    <property type="protein sequence ID" value="NJB65756.1"/>
    <property type="molecule type" value="Genomic_DNA"/>
</dbReference>
<dbReference type="GO" id="GO:0022857">
    <property type="term" value="F:transmembrane transporter activity"/>
    <property type="evidence" value="ECO:0007669"/>
    <property type="project" value="InterPro"/>
</dbReference>
<feature type="transmembrane region" description="Helical" evidence="9">
    <location>
        <begin position="31"/>
        <end position="51"/>
    </location>
</feature>
<dbReference type="Proteomes" id="UP000700248">
    <property type="component" value="Unassembled WGS sequence"/>
</dbReference>
<evidence type="ECO:0000256" key="5">
    <source>
        <dbReference type="ARBA" id="ARBA00022970"/>
    </source>
</evidence>
<evidence type="ECO:0000256" key="7">
    <source>
        <dbReference type="ARBA" id="ARBA00023136"/>
    </source>
</evidence>
<sequence>MAIVLFDGIAYGMLLFLIGVGLSVTMGLMRFVNLSHGVFAMAGGYLGVMTLNGTQSYWLSLLIAALGSGLLGWVLERYLFKYFYRRHPLDQVLVSLGVVFVAIAAVTYLFGPGIQSFNPPSGLRGQVKLFGMGVGAYRLFLIAVGVAVFVFLSFLIRKTLYGAMIRAAVDDQKIAQGLGMNVSLLFSATFAFGCALAGFGGALSLGVLALEPTFPIKYLVFFLMVVCVGGAGTISGPFIAAMVVGIIDVAGKYYFPTLGSFLIYLVMILLLLWKPDGLVTLKRK</sequence>
<dbReference type="Pfam" id="PF02653">
    <property type="entry name" value="BPD_transp_2"/>
    <property type="match status" value="1"/>
</dbReference>
<evidence type="ECO:0000256" key="4">
    <source>
        <dbReference type="ARBA" id="ARBA00022692"/>
    </source>
</evidence>
<keyword evidence="4 9" id="KW-0812">Transmembrane</keyword>
<dbReference type="PANTHER" id="PTHR11795">
    <property type="entry name" value="BRANCHED-CHAIN AMINO ACID TRANSPORT SYSTEM PERMEASE PROTEIN LIVH"/>
    <property type="match status" value="1"/>
</dbReference>
<gene>
    <name evidence="11" type="ORF">GGR41_002011</name>
    <name evidence="10" type="ORF">K8U84_07520</name>
</gene>
<evidence type="ECO:0000256" key="3">
    <source>
        <dbReference type="ARBA" id="ARBA00022475"/>
    </source>
</evidence>
<keyword evidence="6 9" id="KW-1133">Transmembrane helix</keyword>
<feature type="transmembrane region" description="Helical" evidence="9">
    <location>
        <begin position="182"/>
        <end position="210"/>
    </location>
</feature>
<keyword evidence="3" id="KW-1003">Cell membrane</keyword>
<evidence type="ECO:0000256" key="8">
    <source>
        <dbReference type="ARBA" id="ARBA00037998"/>
    </source>
</evidence>
<reference evidence="11 13" key="1">
    <citation type="submission" date="2020-03" db="EMBL/GenBank/DDBJ databases">
        <title>Genomic Encyclopedia of Type Strains, Phase IV (KMG-IV): sequencing the most valuable type-strain genomes for metagenomic binning, comparative biology and taxonomic classification.</title>
        <authorList>
            <person name="Goeker M."/>
        </authorList>
    </citation>
    <scope>NUCLEOTIDE SEQUENCE [LARGE SCALE GENOMIC DNA]</scope>
    <source>
        <strain evidence="11 13">DSM 26613</strain>
    </source>
</reference>
<evidence type="ECO:0000313" key="11">
    <source>
        <dbReference type="EMBL" id="NJB65756.1"/>
    </source>
</evidence>
<reference evidence="10" key="3">
    <citation type="submission" date="2021-09" db="EMBL/GenBank/DDBJ databases">
        <authorList>
            <person name="Gilroy R."/>
        </authorList>
    </citation>
    <scope>NUCLEOTIDE SEQUENCE</scope>
    <source>
        <strain evidence="10">CHK175-13533</strain>
    </source>
</reference>
<comment type="similarity">
    <text evidence="8">Belongs to the binding-protein-dependent transport system permease family. LivHM subfamily.</text>
</comment>
<keyword evidence="13" id="KW-1185">Reference proteome</keyword>
<dbReference type="InterPro" id="IPR052157">
    <property type="entry name" value="BCAA_transport_permease"/>
</dbReference>
<keyword evidence="2" id="KW-0813">Transport</keyword>
<feature type="transmembrane region" description="Helical" evidence="9">
    <location>
        <begin position="134"/>
        <end position="156"/>
    </location>
</feature>
<dbReference type="CDD" id="cd06582">
    <property type="entry name" value="TM_PBP1_LivH_like"/>
    <property type="match status" value="1"/>
</dbReference>
<proteinExistence type="inferred from homology"/>
<feature type="transmembrane region" description="Helical" evidence="9">
    <location>
        <begin position="6"/>
        <end position="24"/>
    </location>
</feature>